<feature type="compositionally biased region" description="Basic residues" evidence="1">
    <location>
        <begin position="1"/>
        <end position="10"/>
    </location>
</feature>
<feature type="region of interest" description="Disordered" evidence="1">
    <location>
        <begin position="1"/>
        <end position="23"/>
    </location>
</feature>
<evidence type="ECO:0000313" key="2">
    <source>
        <dbReference type="EMBL" id="QAT86434.1"/>
    </source>
</evidence>
<proteinExistence type="predicted"/>
<organism evidence="2 3">
    <name type="scientific">Corallococcus coralloides</name>
    <name type="common">Myxococcus coralloides</name>
    <dbReference type="NCBI Taxonomy" id="184914"/>
    <lineage>
        <taxon>Bacteria</taxon>
        <taxon>Pseudomonadati</taxon>
        <taxon>Myxococcota</taxon>
        <taxon>Myxococcia</taxon>
        <taxon>Myxococcales</taxon>
        <taxon>Cystobacterineae</taxon>
        <taxon>Myxococcaceae</taxon>
        <taxon>Corallococcus</taxon>
    </lineage>
</organism>
<dbReference type="AlphaFoldDB" id="A0A410RWW0"/>
<evidence type="ECO:0000313" key="3">
    <source>
        <dbReference type="Proteomes" id="UP000288758"/>
    </source>
</evidence>
<dbReference type="Proteomes" id="UP000288758">
    <property type="component" value="Chromosome"/>
</dbReference>
<name>A0A410RWW0_CORCK</name>
<dbReference type="EMBL" id="CP034669">
    <property type="protein sequence ID" value="QAT86434.1"/>
    <property type="molecule type" value="Genomic_DNA"/>
</dbReference>
<evidence type="ECO:0000256" key="1">
    <source>
        <dbReference type="SAM" id="MobiDB-lite"/>
    </source>
</evidence>
<sequence length="61" mass="6516">MANHQARKPKQLSLPLAKASSPPVIETQHPQVVVLLAQLLLSAVPPNSRADSAEEADHDPC</sequence>
<gene>
    <name evidence="2" type="ORF">EJ065_4892</name>
</gene>
<accession>A0A410RWW0</accession>
<reference evidence="2 3" key="1">
    <citation type="submission" date="2018-12" db="EMBL/GenBank/DDBJ databases">
        <title>Complete Genome Sequence of the Corallopyronin A producing Myxobacterium Corallococcus coralloides B035.</title>
        <authorList>
            <person name="Bouhired S.M."/>
            <person name="Rupp O."/>
            <person name="Blom J."/>
            <person name="Schaeberle T.F."/>
            <person name="Kehraus S."/>
            <person name="Schiefer A."/>
            <person name="Pfarr K."/>
            <person name="Goesmann A."/>
            <person name="Hoerauf A."/>
            <person name="Koenig G.M."/>
        </authorList>
    </citation>
    <scope>NUCLEOTIDE SEQUENCE [LARGE SCALE GENOMIC DNA]</scope>
    <source>
        <strain evidence="2 3">B035</strain>
    </source>
</reference>
<protein>
    <submittedName>
        <fullName evidence="2">Uncharacterized protein</fullName>
    </submittedName>
</protein>